<comment type="caution">
    <text evidence="2">The sequence shown here is derived from an EMBL/GenBank/DDBJ whole genome shotgun (WGS) entry which is preliminary data.</text>
</comment>
<gene>
    <name evidence="2" type="ORF">HPB48_021144</name>
</gene>
<name>A0A9J6GJV6_HAELO</name>
<dbReference type="PROSITE" id="PS50191">
    <property type="entry name" value="CRAL_TRIO"/>
    <property type="match status" value="1"/>
</dbReference>
<reference evidence="2 3" key="1">
    <citation type="journal article" date="2020" name="Cell">
        <title>Large-Scale Comparative Analyses of Tick Genomes Elucidate Their Genetic Diversity and Vector Capacities.</title>
        <authorList>
            <consortium name="Tick Genome and Microbiome Consortium (TIGMIC)"/>
            <person name="Jia N."/>
            <person name="Wang J."/>
            <person name="Shi W."/>
            <person name="Du L."/>
            <person name="Sun Y."/>
            <person name="Zhan W."/>
            <person name="Jiang J.F."/>
            <person name="Wang Q."/>
            <person name="Zhang B."/>
            <person name="Ji P."/>
            <person name="Bell-Sakyi L."/>
            <person name="Cui X.M."/>
            <person name="Yuan T.T."/>
            <person name="Jiang B.G."/>
            <person name="Yang W.F."/>
            <person name="Lam T.T."/>
            <person name="Chang Q.C."/>
            <person name="Ding S.J."/>
            <person name="Wang X.J."/>
            <person name="Zhu J.G."/>
            <person name="Ruan X.D."/>
            <person name="Zhao L."/>
            <person name="Wei J.T."/>
            <person name="Ye R.Z."/>
            <person name="Que T.C."/>
            <person name="Du C.H."/>
            <person name="Zhou Y.H."/>
            <person name="Cheng J.X."/>
            <person name="Dai P.F."/>
            <person name="Guo W.B."/>
            <person name="Han X.H."/>
            <person name="Huang E.J."/>
            <person name="Li L.F."/>
            <person name="Wei W."/>
            <person name="Gao Y.C."/>
            <person name="Liu J.Z."/>
            <person name="Shao H.Z."/>
            <person name="Wang X."/>
            <person name="Wang C.C."/>
            <person name="Yang T.C."/>
            <person name="Huo Q.B."/>
            <person name="Li W."/>
            <person name="Chen H.Y."/>
            <person name="Chen S.E."/>
            <person name="Zhou L.G."/>
            <person name="Ni X.B."/>
            <person name="Tian J.H."/>
            <person name="Sheng Y."/>
            <person name="Liu T."/>
            <person name="Pan Y.S."/>
            <person name="Xia L.Y."/>
            <person name="Li J."/>
            <person name="Zhao F."/>
            <person name="Cao W.C."/>
        </authorList>
    </citation>
    <scope>NUCLEOTIDE SEQUENCE [LARGE SCALE GENOMIC DNA]</scope>
    <source>
        <strain evidence="2">HaeL-2018</strain>
    </source>
</reference>
<feature type="domain" description="CRAL-TRIO" evidence="1">
    <location>
        <begin position="1"/>
        <end position="65"/>
    </location>
</feature>
<dbReference type="InterPro" id="IPR001251">
    <property type="entry name" value="CRAL-TRIO_dom"/>
</dbReference>
<dbReference type="PANTHER" id="PTHR10174:SF130">
    <property type="entry name" value="ALPHA-TOCOPHEROL TRANSFER PROTEIN-LIKE"/>
    <property type="match status" value="1"/>
</dbReference>
<evidence type="ECO:0000313" key="2">
    <source>
        <dbReference type="EMBL" id="KAH9374692.1"/>
    </source>
</evidence>
<sequence>MRLKAVHKVRHGAAFDVLFAVARPFLKKKLFERIRLHGYKFNDLHKEIAPEVLPEEYGGQAPPLDFEGFWKHLESYDDDYRKDSSYGYCRKQNAGDFATQAEIEDELTFF</sequence>
<dbReference type="PRINTS" id="PR00180">
    <property type="entry name" value="CRETINALDHBP"/>
</dbReference>
<dbReference type="OMA" id="WKHLESY"/>
<organism evidence="2 3">
    <name type="scientific">Haemaphysalis longicornis</name>
    <name type="common">Bush tick</name>
    <dbReference type="NCBI Taxonomy" id="44386"/>
    <lineage>
        <taxon>Eukaryota</taxon>
        <taxon>Metazoa</taxon>
        <taxon>Ecdysozoa</taxon>
        <taxon>Arthropoda</taxon>
        <taxon>Chelicerata</taxon>
        <taxon>Arachnida</taxon>
        <taxon>Acari</taxon>
        <taxon>Parasitiformes</taxon>
        <taxon>Ixodida</taxon>
        <taxon>Ixodoidea</taxon>
        <taxon>Ixodidae</taxon>
        <taxon>Haemaphysalinae</taxon>
        <taxon>Haemaphysalis</taxon>
    </lineage>
</organism>
<dbReference type="Pfam" id="PF00650">
    <property type="entry name" value="CRAL_TRIO"/>
    <property type="match status" value="1"/>
</dbReference>
<dbReference type="PANTHER" id="PTHR10174">
    <property type="entry name" value="ALPHA-TOCOPHEROL TRANSFER PROTEIN-RELATED"/>
    <property type="match status" value="1"/>
</dbReference>
<dbReference type="AlphaFoldDB" id="A0A9J6GJV6"/>
<dbReference type="GO" id="GO:1902936">
    <property type="term" value="F:phosphatidylinositol bisphosphate binding"/>
    <property type="evidence" value="ECO:0007669"/>
    <property type="project" value="TreeGrafter"/>
</dbReference>
<keyword evidence="3" id="KW-1185">Reference proteome</keyword>
<dbReference type="OrthoDB" id="75724at2759"/>
<dbReference type="SUPFAM" id="SSF52087">
    <property type="entry name" value="CRAL/TRIO domain"/>
    <property type="match status" value="1"/>
</dbReference>
<dbReference type="Proteomes" id="UP000821853">
    <property type="component" value="Chromosome 5"/>
</dbReference>
<accession>A0A9J6GJV6</accession>
<evidence type="ECO:0000259" key="1">
    <source>
        <dbReference type="PROSITE" id="PS50191"/>
    </source>
</evidence>
<dbReference type="VEuPathDB" id="VectorBase:HLOH_061849"/>
<dbReference type="Gene3D" id="3.40.525.10">
    <property type="entry name" value="CRAL-TRIO lipid binding domain"/>
    <property type="match status" value="1"/>
</dbReference>
<dbReference type="Gene3D" id="1.20.5.1200">
    <property type="entry name" value="Alpha-tocopherol transfer"/>
    <property type="match status" value="1"/>
</dbReference>
<protein>
    <recommendedName>
        <fullName evidence="1">CRAL-TRIO domain-containing protein</fullName>
    </recommendedName>
</protein>
<proteinExistence type="predicted"/>
<dbReference type="InterPro" id="IPR036865">
    <property type="entry name" value="CRAL-TRIO_dom_sf"/>
</dbReference>
<dbReference type="GO" id="GO:0016020">
    <property type="term" value="C:membrane"/>
    <property type="evidence" value="ECO:0007669"/>
    <property type="project" value="TreeGrafter"/>
</dbReference>
<dbReference type="CDD" id="cd00170">
    <property type="entry name" value="SEC14"/>
    <property type="match status" value="1"/>
</dbReference>
<dbReference type="EMBL" id="JABSTR010000007">
    <property type="protein sequence ID" value="KAH9374692.1"/>
    <property type="molecule type" value="Genomic_DNA"/>
</dbReference>
<evidence type="ECO:0000313" key="3">
    <source>
        <dbReference type="Proteomes" id="UP000821853"/>
    </source>
</evidence>